<evidence type="ECO:0000313" key="8">
    <source>
        <dbReference type="EMBL" id="CAE2267496.1"/>
    </source>
</evidence>
<dbReference type="PANTHER" id="PTHR11042">
    <property type="entry name" value="EUKARYOTIC TRANSLATION INITIATION FACTOR 2-ALPHA KINASE EIF2-ALPHA KINASE -RELATED"/>
    <property type="match status" value="1"/>
</dbReference>
<feature type="domain" description="Protein kinase" evidence="7">
    <location>
        <begin position="52"/>
        <end position="335"/>
    </location>
</feature>
<feature type="compositionally biased region" description="Acidic residues" evidence="6">
    <location>
        <begin position="93"/>
        <end position="103"/>
    </location>
</feature>
<dbReference type="SUPFAM" id="SSF56112">
    <property type="entry name" value="Protein kinase-like (PK-like)"/>
    <property type="match status" value="1"/>
</dbReference>
<evidence type="ECO:0000256" key="5">
    <source>
        <dbReference type="ARBA" id="ARBA00023193"/>
    </source>
</evidence>
<feature type="compositionally biased region" description="Low complexity" evidence="6">
    <location>
        <begin position="80"/>
        <end position="92"/>
    </location>
</feature>
<dbReference type="InterPro" id="IPR000719">
    <property type="entry name" value="Prot_kinase_dom"/>
</dbReference>
<dbReference type="InterPro" id="IPR050339">
    <property type="entry name" value="CC_SR_Kinase"/>
</dbReference>
<evidence type="ECO:0000259" key="7">
    <source>
        <dbReference type="PROSITE" id="PS50011"/>
    </source>
</evidence>
<dbReference type="PROSITE" id="PS50011">
    <property type="entry name" value="PROTEIN_KINASE_DOM"/>
    <property type="match status" value="1"/>
</dbReference>
<reference evidence="8" key="1">
    <citation type="submission" date="2021-01" db="EMBL/GenBank/DDBJ databases">
        <authorList>
            <person name="Corre E."/>
            <person name="Pelletier E."/>
            <person name="Niang G."/>
            <person name="Scheremetjew M."/>
            <person name="Finn R."/>
            <person name="Kale V."/>
            <person name="Holt S."/>
            <person name="Cochrane G."/>
            <person name="Meng A."/>
            <person name="Brown T."/>
            <person name="Cohen L."/>
        </authorList>
    </citation>
    <scope>NUCLEOTIDE SEQUENCE</scope>
    <source>
        <strain evidence="8">Isolate 1302-5</strain>
    </source>
</reference>
<keyword evidence="3" id="KW-0418">Kinase</keyword>
<dbReference type="AlphaFoldDB" id="A0A7S4N6D9"/>
<name>A0A7S4N6D9_9STRA</name>
<dbReference type="GO" id="GO:0017148">
    <property type="term" value="P:negative regulation of translation"/>
    <property type="evidence" value="ECO:0007669"/>
    <property type="project" value="UniProtKB-KW"/>
</dbReference>
<dbReference type="Gene3D" id="3.30.200.20">
    <property type="entry name" value="Phosphorylase Kinase, domain 1"/>
    <property type="match status" value="1"/>
</dbReference>
<evidence type="ECO:0000256" key="2">
    <source>
        <dbReference type="ARBA" id="ARBA00022741"/>
    </source>
</evidence>
<feature type="region of interest" description="Disordered" evidence="6">
    <location>
        <begin position="80"/>
        <end position="103"/>
    </location>
</feature>
<evidence type="ECO:0000256" key="1">
    <source>
        <dbReference type="ARBA" id="ARBA00022679"/>
    </source>
</evidence>
<dbReference type="GO" id="GO:0005634">
    <property type="term" value="C:nucleus"/>
    <property type="evidence" value="ECO:0007669"/>
    <property type="project" value="TreeGrafter"/>
</dbReference>
<keyword evidence="5" id="KW-0652">Protein synthesis inhibitor</keyword>
<gene>
    <name evidence="8" type="ORF">OAUR00152_LOCUS29816</name>
</gene>
<dbReference type="GO" id="GO:0005524">
    <property type="term" value="F:ATP binding"/>
    <property type="evidence" value="ECO:0007669"/>
    <property type="project" value="UniProtKB-KW"/>
</dbReference>
<protein>
    <recommendedName>
        <fullName evidence="7">Protein kinase domain-containing protein</fullName>
    </recommendedName>
</protein>
<evidence type="ECO:0000256" key="3">
    <source>
        <dbReference type="ARBA" id="ARBA00022777"/>
    </source>
</evidence>
<dbReference type="SMART" id="SM00220">
    <property type="entry name" value="S_TKc"/>
    <property type="match status" value="1"/>
</dbReference>
<keyword evidence="1" id="KW-0808">Transferase</keyword>
<organism evidence="8">
    <name type="scientific">Odontella aurita</name>
    <dbReference type="NCBI Taxonomy" id="265563"/>
    <lineage>
        <taxon>Eukaryota</taxon>
        <taxon>Sar</taxon>
        <taxon>Stramenopiles</taxon>
        <taxon>Ochrophyta</taxon>
        <taxon>Bacillariophyta</taxon>
        <taxon>Mediophyceae</taxon>
        <taxon>Biddulphiophycidae</taxon>
        <taxon>Eupodiscales</taxon>
        <taxon>Odontellaceae</taxon>
        <taxon>Odontella</taxon>
    </lineage>
</organism>
<keyword evidence="4" id="KW-0067">ATP-binding</keyword>
<dbReference type="EMBL" id="HBKQ01043268">
    <property type="protein sequence ID" value="CAE2267496.1"/>
    <property type="molecule type" value="Transcribed_RNA"/>
</dbReference>
<dbReference type="GO" id="GO:0004694">
    <property type="term" value="F:eukaryotic translation initiation factor 2alpha kinase activity"/>
    <property type="evidence" value="ECO:0007669"/>
    <property type="project" value="TreeGrafter"/>
</dbReference>
<keyword evidence="2" id="KW-0547">Nucleotide-binding</keyword>
<dbReference type="Gene3D" id="1.10.510.10">
    <property type="entry name" value="Transferase(Phosphotransferase) domain 1"/>
    <property type="match status" value="1"/>
</dbReference>
<sequence>MASNGATLKIGKFSEDYLLSRAAEIVGEKTKNSTVFDAEAEAALPKFKRSELTLGRVLGRGGFCTVSEIGKVTIPEVSGGAATAGANRPTAAEDNDDDDEEGCDGGVGIQGQILQDRNFIATKYLRKGKDARYAIKTLSDDVMRDPERFVAGIIDLAIEARFLAVIKHPNIIKMRATAESEPYKHGFFVVLDRLYDTLTMRFSTWKRNKKKMTGIGKIRDMKGQKKKDLFIERILVSYDLAAAVKHLHNMNILYRDLKPDNIGFDVRGDVKIFDFGLAKEVRPDDKMESGLYKLSGNTGSLRVCFHICCTLTLIRRILAKKIQRSQYSSVLFSMI</sequence>
<dbReference type="GO" id="GO:0005829">
    <property type="term" value="C:cytosol"/>
    <property type="evidence" value="ECO:0007669"/>
    <property type="project" value="TreeGrafter"/>
</dbReference>
<evidence type="ECO:0000256" key="4">
    <source>
        <dbReference type="ARBA" id="ARBA00022840"/>
    </source>
</evidence>
<dbReference type="InterPro" id="IPR011009">
    <property type="entry name" value="Kinase-like_dom_sf"/>
</dbReference>
<accession>A0A7S4N6D9</accession>
<evidence type="ECO:0000256" key="6">
    <source>
        <dbReference type="SAM" id="MobiDB-lite"/>
    </source>
</evidence>
<dbReference type="PANTHER" id="PTHR11042:SF136">
    <property type="entry name" value="EIF-2-ALPHA KINASE GCN2"/>
    <property type="match status" value="1"/>
</dbReference>
<dbReference type="Pfam" id="PF00069">
    <property type="entry name" value="Pkinase"/>
    <property type="match status" value="1"/>
</dbReference>
<proteinExistence type="predicted"/>